<dbReference type="SMART" id="SM00283">
    <property type="entry name" value="MA"/>
    <property type="match status" value="1"/>
</dbReference>
<organism evidence="6 7">
    <name type="scientific">Undibacterium jejuense</name>
    <dbReference type="NCBI Taxonomy" id="1344949"/>
    <lineage>
        <taxon>Bacteria</taxon>
        <taxon>Pseudomonadati</taxon>
        <taxon>Pseudomonadota</taxon>
        <taxon>Betaproteobacteria</taxon>
        <taxon>Burkholderiales</taxon>
        <taxon>Oxalobacteraceae</taxon>
        <taxon>Undibacterium</taxon>
    </lineage>
</organism>
<dbReference type="InterPro" id="IPR004090">
    <property type="entry name" value="Chemotax_Me-accpt_rcpt"/>
</dbReference>
<evidence type="ECO:0000259" key="5">
    <source>
        <dbReference type="PROSITE" id="PS50111"/>
    </source>
</evidence>
<accession>A0A923KRG5</accession>
<dbReference type="RefSeq" id="WP_186913942.1">
    <property type="nucleotide sequence ID" value="NZ_JACOFV010000020.1"/>
</dbReference>
<keyword evidence="7" id="KW-1185">Reference proteome</keyword>
<name>A0A923KRG5_9BURK</name>
<dbReference type="GO" id="GO:0016020">
    <property type="term" value="C:membrane"/>
    <property type="evidence" value="ECO:0007669"/>
    <property type="project" value="InterPro"/>
</dbReference>
<dbReference type="GO" id="GO:0007165">
    <property type="term" value="P:signal transduction"/>
    <property type="evidence" value="ECO:0007669"/>
    <property type="project" value="UniProtKB-KW"/>
</dbReference>
<dbReference type="GO" id="GO:0006935">
    <property type="term" value="P:chemotaxis"/>
    <property type="evidence" value="ECO:0007669"/>
    <property type="project" value="InterPro"/>
</dbReference>
<dbReference type="AlphaFoldDB" id="A0A923KRG5"/>
<comment type="caution">
    <text evidence="6">The sequence shown here is derived from an EMBL/GenBank/DDBJ whole genome shotgun (WGS) entry which is preliminary data.</text>
</comment>
<feature type="transmembrane region" description="Helical" evidence="4">
    <location>
        <begin position="34"/>
        <end position="54"/>
    </location>
</feature>
<dbReference type="PANTHER" id="PTHR32089:SF112">
    <property type="entry name" value="LYSOZYME-LIKE PROTEIN-RELATED"/>
    <property type="match status" value="1"/>
</dbReference>
<feature type="transmembrane region" description="Helical" evidence="4">
    <location>
        <begin position="12"/>
        <end position="28"/>
    </location>
</feature>
<dbReference type="InterPro" id="IPR004089">
    <property type="entry name" value="MCPsignal_dom"/>
</dbReference>
<evidence type="ECO:0000313" key="7">
    <source>
        <dbReference type="Proteomes" id="UP000634011"/>
    </source>
</evidence>
<protein>
    <recommendedName>
        <fullName evidence="5">Methyl-accepting transducer domain-containing protein</fullName>
    </recommendedName>
</protein>
<proteinExistence type="inferred from homology"/>
<keyword evidence="4" id="KW-1133">Transmembrane helix</keyword>
<sequence length="380" mass="42076">MQNFSLRTHSDLLISFLMLFTGTVILLWNQISIVNLFAAVFIMAAAGYMGWALIRRRQSVSDETNQTESLYAIEPASELPNLLHHVLPLWNAHVTSVKEQTENAVGQLIQSFSSMVNEFDAAGFGGVSDLGKSKEADATITLLQLCKKELTPVIDSLGKMIESKDELLHCIRDLAASTNELNTMAQEVGQIAAQTNLLAINAAIEAARVGEHGRGFAVVASEVRKLSHMSAETGKRMGERVRNVSSVMKTALATADRASVQDSKVLEISGAVVRDVLSHVEIMGDSAQQMREHGNVIRSNIEQLLVSLQFQDRIAQMLDVVRTDINKMQENVSFAAHGELPTTSEWLEELQKTYTMNDEYRHHQQDNEASTVDETEITFF</sequence>
<dbReference type="PRINTS" id="PR00260">
    <property type="entry name" value="CHEMTRNSDUCR"/>
</dbReference>
<reference evidence="6" key="1">
    <citation type="submission" date="2020-08" db="EMBL/GenBank/DDBJ databases">
        <title>Novel species isolated from subtropical streams in China.</title>
        <authorList>
            <person name="Lu H."/>
        </authorList>
    </citation>
    <scope>NUCLEOTIDE SEQUENCE</scope>
    <source>
        <strain evidence="6">KACC 12607</strain>
    </source>
</reference>
<evidence type="ECO:0000256" key="4">
    <source>
        <dbReference type="SAM" id="Phobius"/>
    </source>
</evidence>
<dbReference type="PANTHER" id="PTHR32089">
    <property type="entry name" value="METHYL-ACCEPTING CHEMOTAXIS PROTEIN MCPB"/>
    <property type="match status" value="1"/>
</dbReference>
<evidence type="ECO:0000256" key="2">
    <source>
        <dbReference type="ARBA" id="ARBA00029447"/>
    </source>
</evidence>
<dbReference type="SUPFAM" id="SSF58104">
    <property type="entry name" value="Methyl-accepting chemotaxis protein (MCP) signaling domain"/>
    <property type="match status" value="1"/>
</dbReference>
<evidence type="ECO:0000256" key="3">
    <source>
        <dbReference type="PROSITE-ProRule" id="PRU00284"/>
    </source>
</evidence>
<evidence type="ECO:0000313" key="6">
    <source>
        <dbReference type="EMBL" id="MBC3863996.1"/>
    </source>
</evidence>
<dbReference type="Pfam" id="PF00015">
    <property type="entry name" value="MCPsignal"/>
    <property type="match status" value="1"/>
</dbReference>
<keyword evidence="4" id="KW-0472">Membrane</keyword>
<evidence type="ECO:0000256" key="1">
    <source>
        <dbReference type="ARBA" id="ARBA00023224"/>
    </source>
</evidence>
<keyword evidence="1 3" id="KW-0807">Transducer</keyword>
<dbReference type="PROSITE" id="PS50111">
    <property type="entry name" value="CHEMOTAXIS_TRANSDUC_2"/>
    <property type="match status" value="1"/>
</dbReference>
<dbReference type="Gene3D" id="1.10.287.950">
    <property type="entry name" value="Methyl-accepting chemotaxis protein"/>
    <property type="match status" value="1"/>
</dbReference>
<comment type="similarity">
    <text evidence="2">Belongs to the methyl-accepting chemotaxis (MCP) protein family.</text>
</comment>
<dbReference type="EMBL" id="JACOFV010000020">
    <property type="protein sequence ID" value="MBC3863996.1"/>
    <property type="molecule type" value="Genomic_DNA"/>
</dbReference>
<keyword evidence="4" id="KW-0812">Transmembrane</keyword>
<dbReference type="Proteomes" id="UP000634011">
    <property type="component" value="Unassembled WGS sequence"/>
</dbReference>
<gene>
    <name evidence="6" type="ORF">H8K32_17960</name>
</gene>
<feature type="domain" description="Methyl-accepting transducer" evidence="5">
    <location>
        <begin position="153"/>
        <end position="326"/>
    </location>
</feature>
<dbReference type="GO" id="GO:0004888">
    <property type="term" value="F:transmembrane signaling receptor activity"/>
    <property type="evidence" value="ECO:0007669"/>
    <property type="project" value="InterPro"/>
</dbReference>